<dbReference type="InterPro" id="IPR011009">
    <property type="entry name" value="Kinase-like_dom_sf"/>
</dbReference>
<dbReference type="GO" id="GO:0036498">
    <property type="term" value="P:IRE1-mediated unfolded protein response"/>
    <property type="evidence" value="ECO:0007669"/>
    <property type="project" value="TreeGrafter"/>
</dbReference>
<dbReference type="GO" id="GO:0008270">
    <property type="term" value="F:zinc ion binding"/>
    <property type="evidence" value="ECO:0007669"/>
    <property type="project" value="UniProtKB-KW"/>
</dbReference>
<evidence type="ECO:0000259" key="20">
    <source>
        <dbReference type="PROSITE" id="PS51392"/>
    </source>
</evidence>
<evidence type="ECO:0000256" key="9">
    <source>
        <dbReference type="ARBA" id="ARBA00022771"/>
    </source>
</evidence>
<feature type="compositionally biased region" description="Low complexity" evidence="16">
    <location>
        <begin position="1191"/>
        <end position="1207"/>
    </location>
</feature>
<dbReference type="SMART" id="SM00580">
    <property type="entry name" value="PUG"/>
    <property type="match status" value="1"/>
</dbReference>
<dbReference type="SMART" id="SM00564">
    <property type="entry name" value="PQQ"/>
    <property type="match status" value="3"/>
</dbReference>
<evidence type="ECO:0000256" key="7">
    <source>
        <dbReference type="ARBA" id="ARBA00022729"/>
    </source>
</evidence>
<keyword evidence="9 15" id="KW-0863">Zinc-finger</keyword>
<dbReference type="GO" id="GO:1990604">
    <property type="term" value="C:IRE1-TRAF2-ASK1 complex"/>
    <property type="evidence" value="ECO:0007669"/>
    <property type="project" value="TreeGrafter"/>
</dbReference>
<protein>
    <recommendedName>
        <fullName evidence="2">non-specific serine/threonine protein kinase</fullName>
        <ecNumber evidence="2">2.7.11.1</ecNumber>
    </recommendedName>
</protein>
<dbReference type="PROSITE" id="PS50103">
    <property type="entry name" value="ZF_C3H1"/>
    <property type="match status" value="2"/>
</dbReference>
<gene>
    <name evidence="21" type="ORF">HYH03_016532</name>
</gene>
<evidence type="ECO:0000256" key="5">
    <source>
        <dbReference type="ARBA" id="ARBA00022692"/>
    </source>
</evidence>
<dbReference type="GO" id="GO:0004521">
    <property type="term" value="F:RNA endonuclease activity"/>
    <property type="evidence" value="ECO:0007669"/>
    <property type="project" value="InterPro"/>
</dbReference>
<evidence type="ECO:0000256" key="11">
    <source>
        <dbReference type="ARBA" id="ARBA00022833"/>
    </source>
</evidence>
<accession>A0A836BRD8</accession>
<feature type="chain" id="PRO_5032369080" description="non-specific serine/threonine protein kinase" evidence="17">
    <location>
        <begin position="17"/>
        <end position="1355"/>
    </location>
</feature>
<evidence type="ECO:0000256" key="8">
    <source>
        <dbReference type="ARBA" id="ARBA00022741"/>
    </source>
</evidence>
<comment type="caution">
    <text evidence="21">The sequence shown here is derived from an EMBL/GenBank/DDBJ whole genome shotgun (WGS) entry which is preliminary data.</text>
</comment>
<feature type="domain" description="KEN" evidence="20">
    <location>
        <begin position="957"/>
        <end position="1122"/>
    </location>
</feature>
<dbReference type="PANTHER" id="PTHR13954">
    <property type="entry name" value="IRE1-RELATED"/>
    <property type="match status" value="1"/>
</dbReference>
<proteinExistence type="predicted"/>
<dbReference type="EMBL" id="JAEHOE010000144">
    <property type="protein sequence ID" value="KAG2484704.1"/>
    <property type="molecule type" value="Genomic_DNA"/>
</dbReference>
<dbReference type="GO" id="GO:0006397">
    <property type="term" value="P:mRNA processing"/>
    <property type="evidence" value="ECO:0007669"/>
    <property type="project" value="InterPro"/>
</dbReference>
<dbReference type="InterPro" id="IPR010513">
    <property type="entry name" value="KEN_dom"/>
</dbReference>
<evidence type="ECO:0000256" key="13">
    <source>
        <dbReference type="ARBA" id="ARBA00022989"/>
    </source>
</evidence>
<keyword evidence="11 15" id="KW-0862">Zinc</keyword>
<evidence type="ECO:0000256" key="10">
    <source>
        <dbReference type="ARBA" id="ARBA00022777"/>
    </source>
</evidence>
<dbReference type="OrthoDB" id="63989at2759"/>
<dbReference type="GO" id="GO:0051082">
    <property type="term" value="F:unfolded protein binding"/>
    <property type="evidence" value="ECO:0007669"/>
    <property type="project" value="TreeGrafter"/>
</dbReference>
<organism evidence="21 22">
    <name type="scientific">Edaphochlamys debaryana</name>
    <dbReference type="NCBI Taxonomy" id="47281"/>
    <lineage>
        <taxon>Eukaryota</taxon>
        <taxon>Viridiplantae</taxon>
        <taxon>Chlorophyta</taxon>
        <taxon>core chlorophytes</taxon>
        <taxon>Chlorophyceae</taxon>
        <taxon>CS clade</taxon>
        <taxon>Chlamydomonadales</taxon>
        <taxon>Chlamydomonadales incertae sedis</taxon>
        <taxon>Edaphochlamys</taxon>
    </lineage>
</organism>
<feature type="zinc finger region" description="C3H1-type" evidence="15">
    <location>
        <begin position="1269"/>
        <end position="1297"/>
    </location>
</feature>
<keyword evidence="22" id="KW-1185">Reference proteome</keyword>
<evidence type="ECO:0000256" key="16">
    <source>
        <dbReference type="SAM" id="MobiDB-lite"/>
    </source>
</evidence>
<feature type="region of interest" description="Disordered" evidence="16">
    <location>
        <begin position="577"/>
        <end position="629"/>
    </location>
</feature>
<keyword evidence="6 15" id="KW-0479">Metal-binding</keyword>
<reference evidence="21" key="1">
    <citation type="journal article" date="2020" name="bioRxiv">
        <title>Comparative genomics of Chlamydomonas.</title>
        <authorList>
            <person name="Craig R.J."/>
            <person name="Hasan A.R."/>
            <person name="Ness R.W."/>
            <person name="Keightley P.D."/>
        </authorList>
    </citation>
    <scope>NUCLEOTIDE SEQUENCE</scope>
    <source>
        <strain evidence="21">CCAP 11/70</strain>
    </source>
</reference>
<dbReference type="PANTHER" id="PTHR13954:SF6">
    <property type="entry name" value="NON-SPECIFIC SERINE_THREONINE PROTEIN KINASE"/>
    <property type="match status" value="1"/>
</dbReference>
<evidence type="ECO:0000256" key="3">
    <source>
        <dbReference type="ARBA" id="ARBA00022527"/>
    </source>
</evidence>
<feature type="compositionally biased region" description="Low complexity" evidence="16">
    <location>
        <begin position="616"/>
        <end position="625"/>
    </location>
</feature>
<dbReference type="InterPro" id="IPR018391">
    <property type="entry name" value="PQQ_b-propeller_rpt"/>
</dbReference>
<keyword evidence="7 17" id="KW-0732">Signal</keyword>
<dbReference type="PROSITE" id="PS51392">
    <property type="entry name" value="KEN"/>
    <property type="match status" value="1"/>
</dbReference>
<sequence>MLALVIVGTLALACSAAAPDAVGKEGLQRAGRSLTEYKPLLGLDSPDPGNVLVVTLLDGRVVAVQQDSGHVLWTYDTGTPLVTVKQGQAMAPRGLRIFPGVDGGLYAYGPGLVAADGEAAGGTKLERLPITLPELVDASPSLTDDGSVILGKRLTRVYVLDRATGLLLQQLSDASLGPAGPGEHGGMPGGRTFGIEDMPVLQVLDPERTVVVGREDYVVRSVQVQTGVETWNATYSRMINLRPRGAAAGVGAGPAAEARLPAGREDLPHFTVSADHTLQAHDPASAIRRWSIAFDTPPVGVFAATHGEVNYLDPAVASPGAAAGSAGTGVAGAAAAGRRRGGGGASVPVGREGEPMGLPGPGGAGEAAAGAVGKRVLVGQLRGCLYALPADRVVLDAAAEALPMGALAIVGRPSGAATSAVPQLPAAAGDGADGGVRGAAGPGSDKALVVVGAGGTSSTDVMTYMTEAESGEGVVSGLVCPPGLHLLATVDEPREPREPLPWLPDAAKAAASRAAANAGAATATAAPDAGGTLLPVAVVAAGVAGAAAVLVVFHVRGVATGKAAAAAAALDAAADAVSSSAGGSGGKGGRSGGRNGSGGAGSNGGHRRRKGGNTGGRSSAMSSAGGSEGQLPLIEEDRVLATDEIPPMLVTPVPSDAATAARLPSAEERVRVREDGSLAIGRLVVGPGILGYGSAGTVVYEGVLDGRPVAVKRLLRQFTELARKEIEVLILSDEHPNVVRCFAMEEDREFVYLALERCRSALSDLLSSDTGRAAFVAADSKQPTPRCFSAMLDVCRGLAALHERGIVHRDLKPHNVLLTETTCWRAKLSDMGLSKQLVPEQSSFHAHDSLHGPGGSSGWQAPEQLIARDGGAARQTRSMDVFSLGCILHYCMTGGRHPFGDNHYERDSNILHGQPALASLAGAGPEAANLVAACLAKDPSRRPSVTAVLGHPLWWGEERRLAFLVDISDRIENEDREPDQSLLEALESHARVALAGPGPAPGDAWAEPPQASTAASPATAALLAALAPLPNWGAAVPSELVANLGRYRRYDYTSLRDLLRVVRNKRNHFREMPPSLQAMLGPIPGGFLRFFTARFPRLLLAVYVFGLQHLSQEPALQQYWTQRGAGGEAAGPAGAAGAAAFVQVFNAQYGASLKPIKPVQAPQSLPPLPAAAATPTGASDDEGSATPVRSAATTPAPAGTPHASAARPADDDSAAAVATPTAAGPATSTSATAPPPSPPPPPSPAPLVLVGYEPTGDDGAVHVREFPRRPGKQLCEFYSKTGHCKFGETCVFDHPETYAVLLTTLGLPLRPGEPVCTFYLKNNECRFGPACKFHHPMLRPVFAGSAAGAPDPSAS</sequence>
<dbReference type="PROSITE" id="PS50011">
    <property type="entry name" value="PROTEIN_KINASE_DOM"/>
    <property type="match status" value="1"/>
</dbReference>
<dbReference type="SMART" id="SM00220">
    <property type="entry name" value="S_TKc"/>
    <property type="match status" value="1"/>
</dbReference>
<feature type="domain" description="C3H1-type" evidence="19">
    <location>
        <begin position="1310"/>
        <end position="1338"/>
    </location>
</feature>
<evidence type="ECO:0000256" key="12">
    <source>
        <dbReference type="ARBA" id="ARBA00022840"/>
    </source>
</evidence>
<keyword evidence="5" id="KW-0812">Transmembrane</keyword>
<dbReference type="Proteomes" id="UP000612055">
    <property type="component" value="Unassembled WGS sequence"/>
</dbReference>
<evidence type="ECO:0000313" key="22">
    <source>
        <dbReference type="Proteomes" id="UP000612055"/>
    </source>
</evidence>
<feature type="signal peptide" evidence="17">
    <location>
        <begin position="1"/>
        <end position="16"/>
    </location>
</feature>
<dbReference type="GO" id="GO:0004674">
    <property type="term" value="F:protein serine/threonine kinase activity"/>
    <property type="evidence" value="ECO:0007669"/>
    <property type="project" value="UniProtKB-KW"/>
</dbReference>
<dbReference type="SUPFAM" id="SSF90229">
    <property type="entry name" value="CCCH zinc finger"/>
    <property type="match status" value="1"/>
</dbReference>
<dbReference type="InterPro" id="IPR036855">
    <property type="entry name" value="Znf_CCCH_sf"/>
</dbReference>
<keyword evidence="3" id="KW-0723">Serine/threonine-protein kinase</keyword>
<feature type="domain" description="Protein kinase" evidence="18">
    <location>
        <begin position="684"/>
        <end position="954"/>
    </location>
</feature>
<evidence type="ECO:0000256" key="17">
    <source>
        <dbReference type="SAM" id="SignalP"/>
    </source>
</evidence>
<dbReference type="CDD" id="cd10422">
    <property type="entry name" value="RNase_Ire1"/>
    <property type="match status" value="1"/>
</dbReference>
<dbReference type="InterPro" id="IPR015943">
    <property type="entry name" value="WD40/YVTN_repeat-like_dom_sf"/>
</dbReference>
<keyword evidence="8" id="KW-0547">Nucleotide-binding</keyword>
<evidence type="ECO:0000256" key="4">
    <source>
        <dbReference type="ARBA" id="ARBA00022679"/>
    </source>
</evidence>
<dbReference type="FunFam" id="3.30.200.20:FF:000077">
    <property type="entry name" value="Putative Serine/threonine-protein kinase/endoribonuclease IRE1"/>
    <property type="match status" value="1"/>
</dbReference>
<dbReference type="Gene3D" id="1.10.510.10">
    <property type="entry name" value="Transferase(Phosphotransferase) domain 1"/>
    <property type="match status" value="1"/>
</dbReference>
<dbReference type="SUPFAM" id="SSF50998">
    <property type="entry name" value="Quinoprotein alcohol dehydrogenase-like"/>
    <property type="match status" value="1"/>
</dbReference>
<dbReference type="SMART" id="SM00356">
    <property type="entry name" value="ZnF_C3H1"/>
    <property type="match status" value="2"/>
</dbReference>
<keyword evidence="13" id="KW-1133">Transmembrane helix</keyword>
<evidence type="ECO:0000256" key="15">
    <source>
        <dbReference type="PROSITE-ProRule" id="PRU00723"/>
    </source>
</evidence>
<dbReference type="InterPro" id="IPR000571">
    <property type="entry name" value="Znf_CCCH"/>
</dbReference>
<dbReference type="Gene3D" id="3.30.200.20">
    <property type="entry name" value="Phosphorylase Kinase, domain 1"/>
    <property type="match status" value="1"/>
</dbReference>
<feature type="compositionally biased region" description="Gly residues" evidence="16">
    <location>
        <begin position="582"/>
        <end position="604"/>
    </location>
</feature>
<dbReference type="InterPro" id="IPR008271">
    <property type="entry name" value="Ser/Thr_kinase_AS"/>
</dbReference>
<evidence type="ECO:0000256" key="14">
    <source>
        <dbReference type="ARBA" id="ARBA00023136"/>
    </source>
</evidence>
<evidence type="ECO:0000256" key="2">
    <source>
        <dbReference type="ARBA" id="ARBA00012513"/>
    </source>
</evidence>
<feature type="compositionally biased region" description="Low complexity" evidence="16">
    <location>
        <begin position="1214"/>
        <end position="1232"/>
    </location>
</feature>
<dbReference type="Pfam" id="PF00642">
    <property type="entry name" value="zf-CCCH"/>
    <property type="match status" value="2"/>
</dbReference>
<dbReference type="InterPro" id="IPR038357">
    <property type="entry name" value="KEN_sf"/>
</dbReference>
<dbReference type="SUPFAM" id="SSF56112">
    <property type="entry name" value="Protein kinase-like (PK-like)"/>
    <property type="match status" value="1"/>
</dbReference>
<evidence type="ECO:0000256" key="1">
    <source>
        <dbReference type="ARBA" id="ARBA00004479"/>
    </source>
</evidence>
<feature type="compositionally biased region" description="Pro residues" evidence="16">
    <location>
        <begin position="1233"/>
        <end position="1245"/>
    </location>
</feature>
<name>A0A836BRD8_9CHLO</name>
<dbReference type="Gene3D" id="2.130.10.10">
    <property type="entry name" value="YVTN repeat-like/Quinoprotein amine dehydrogenase"/>
    <property type="match status" value="1"/>
</dbReference>
<evidence type="ECO:0000256" key="6">
    <source>
        <dbReference type="ARBA" id="ARBA00022723"/>
    </source>
</evidence>
<dbReference type="PROSITE" id="PS00108">
    <property type="entry name" value="PROTEIN_KINASE_ST"/>
    <property type="match status" value="1"/>
</dbReference>
<comment type="subcellular location">
    <subcellularLocation>
        <location evidence="1">Membrane</location>
        <topology evidence="1">Single-pass type I membrane protein</topology>
    </subcellularLocation>
</comment>
<feature type="domain" description="C3H1-type" evidence="19">
    <location>
        <begin position="1269"/>
        <end position="1297"/>
    </location>
</feature>
<evidence type="ECO:0000259" key="19">
    <source>
        <dbReference type="PROSITE" id="PS50103"/>
    </source>
</evidence>
<evidence type="ECO:0000313" key="21">
    <source>
        <dbReference type="EMBL" id="KAG2484704.1"/>
    </source>
</evidence>
<dbReference type="Pfam" id="PF06479">
    <property type="entry name" value="Ribonuc_2-5A"/>
    <property type="match status" value="1"/>
</dbReference>
<dbReference type="Gene3D" id="4.10.1000.10">
    <property type="entry name" value="Zinc finger, CCCH-type"/>
    <property type="match status" value="1"/>
</dbReference>
<dbReference type="Pfam" id="PF00069">
    <property type="entry name" value="Pkinase"/>
    <property type="match status" value="1"/>
</dbReference>
<feature type="region of interest" description="Disordered" evidence="16">
    <location>
        <begin position="1160"/>
        <end position="1246"/>
    </location>
</feature>
<dbReference type="EC" id="2.7.11.1" evidence="2"/>
<dbReference type="InterPro" id="IPR011047">
    <property type="entry name" value="Quinoprotein_ADH-like_sf"/>
</dbReference>
<dbReference type="InterPro" id="IPR045133">
    <property type="entry name" value="IRE1/2-like"/>
</dbReference>
<keyword evidence="14" id="KW-0472">Membrane</keyword>
<dbReference type="GO" id="GO:0005524">
    <property type="term" value="F:ATP binding"/>
    <property type="evidence" value="ECO:0007669"/>
    <property type="project" value="UniProtKB-KW"/>
</dbReference>
<feature type="zinc finger region" description="C3H1-type" evidence="15">
    <location>
        <begin position="1310"/>
        <end position="1338"/>
    </location>
</feature>
<evidence type="ECO:0000259" key="18">
    <source>
        <dbReference type="PROSITE" id="PS50011"/>
    </source>
</evidence>
<dbReference type="InterPro" id="IPR000719">
    <property type="entry name" value="Prot_kinase_dom"/>
</dbReference>
<keyword evidence="4" id="KW-0808">Transferase</keyword>
<dbReference type="Gene3D" id="1.20.1440.180">
    <property type="entry name" value="KEN domain"/>
    <property type="match status" value="1"/>
</dbReference>
<keyword evidence="12" id="KW-0067">ATP-binding</keyword>
<keyword evidence="10" id="KW-0418">Kinase</keyword>